<protein>
    <submittedName>
        <fullName evidence="1">Uncharacterized protein</fullName>
    </submittedName>
</protein>
<keyword evidence="2" id="KW-1185">Reference proteome</keyword>
<dbReference type="Proteomes" id="UP001205486">
    <property type="component" value="Unassembled WGS sequence"/>
</dbReference>
<sequence>MSSGLSRGWNPVRVKKTRQIKVLKSFTTSVKR</sequence>
<name>A0ACC6ALC8_NITWI</name>
<reference evidence="1" key="1">
    <citation type="submission" date="2022-03" db="EMBL/GenBank/DDBJ databases">
        <title>Interactions between chemoautotrophic and heterotrophic bacteria.</title>
        <authorList>
            <person name="Santoro A."/>
        </authorList>
    </citation>
    <scope>NUCLEOTIDE SEQUENCE</scope>
    <source>
        <strain evidence="1">Nb-106</strain>
    </source>
</reference>
<evidence type="ECO:0000313" key="1">
    <source>
        <dbReference type="EMBL" id="MCP2000672.1"/>
    </source>
</evidence>
<accession>A0ACC6ALC8</accession>
<comment type="caution">
    <text evidence="1">The sequence shown here is derived from an EMBL/GenBank/DDBJ whole genome shotgun (WGS) entry which is preliminary data.</text>
</comment>
<gene>
    <name evidence="1" type="ORF">J2S34_003120</name>
</gene>
<evidence type="ECO:0000313" key="2">
    <source>
        <dbReference type="Proteomes" id="UP001205486"/>
    </source>
</evidence>
<dbReference type="EMBL" id="JALJZS010000002">
    <property type="protein sequence ID" value="MCP2000672.1"/>
    <property type="molecule type" value="Genomic_DNA"/>
</dbReference>
<organism evidence="1 2">
    <name type="scientific">Nitrobacter winogradskyi</name>
    <name type="common">Nitrobacter agilis</name>
    <dbReference type="NCBI Taxonomy" id="913"/>
    <lineage>
        <taxon>Bacteria</taxon>
        <taxon>Pseudomonadati</taxon>
        <taxon>Pseudomonadota</taxon>
        <taxon>Alphaproteobacteria</taxon>
        <taxon>Hyphomicrobiales</taxon>
        <taxon>Nitrobacteraceae</taxon>
        <taxon>Nitrobacter</taxon>
    </lineage>
</organism>
<proteinExistence type="predicted"/>